<dbReference type="EMBL" id="JAAVSD010000025">
    <property type="protein sequence ID" value="NLR30267.1"/>
    <property type="molecule type" value="Genomic_DNA"/>
</dbReference>
<evidence type="ECO:0000256" key="1">
    <source>
        <dbReference type="SAM" id="Phobius"/>
    </source>
</evidence>
<dbReference type="Proteomes" id="UP000707477">
    <property type="component" value="Unassembled WGS sequence"/>
</dbReference>
<evidence type="ECO:0000313" key="3">
    <source>
        <dbReference type="Proteomes" id="UP000707477"/>
    </source>
</evidence>
<proteinExistence type="predicted"/>
<gene>
    <name evidence="2" type="ORF">HEQ44_08710</name>
</gene>
<keyword evidence="1" id="KW-0812">Transmembrane</keyword>
<feature type="transmembrane region" description="Helical" evidence="1">
    <location>
        <begin position="12"/>
        <end position="31"/>
    </location>
</feature>
<feature type="transmembrane region" description="Helical" evidence="1">
    <location>
        <begin position="43"/>
        <end position="63"/>
    </location>
</feature>
<comment type="caution">
    <text evidence="2">The sequence shown here is derived from an EMBL/GenBank/DDBJ whole genome shotgun (WGS) entry which is preliminary data.</text>
</comment>
<protein>
    <submittedName>
        <fullName evidence="2">Uncharacterized protein</fullName>
    </submittedName>
</protein>
<keyword evidence="1" id="KW-1133">Transmembrane helix</keyword>
<sequence>MSASTEALIVELIFSFGAIVTVGGIIGLLIAKGKQKTLRPAMTIIISGAGLVIIATLLNVLLFKSYDHVQVKKDQYYEMVSLTANMHTSLASSQAANQPVTPTAKKASRNVTYLIKHTHQPKASLHRAQAAQQQLTTRKHPDLALVKRHYRFILNRYVAQLGHSERVTQRLSDYAYRQAVQSNQLGPKKSSN</sequence>
<keyword evidence="1" id="KW-0472">Membrane</keyword>
<reference evidence="2 3" key="1">
    <citation type="submission" date="2020-03" db="EMBL/GenBank/DDBJ databases">
        <authorList>
            <person name="Zhang Z."/>
            <person name="Guo Z."/>
            <person name="Hou Q."/>
            <person name="Shen X."/>
        </authorList>
    </citation>
    <scope>NUCLEOTIDE SEQUENCE [LARGE SCALE GENOMIC DNA]</scope>
    <source>
        <strain evidence="2 3">HBUAS51329</strain>
    </source>
</reference>
<accession>A0ABX1L5F2</accession>
<organism evidence="2 3">
    <name type="scientific">Levilactobacillus tujiorum</name>
    <dbReference type="NCBI Taxonomy" id="2912243"/>
    <lineage>
        <taxon>Bacteria</taxon>
        <taxon>Bacillati</taxon>
        <taxon>Bacillota</taxon>
        <taxon>Bacilli</taxon>
        <taxon>Lactobacillales</taxon>
        <taxon>Lactobacillaceae</taxon>
        <taxon>Levilactobacillus</taxon>
    </lineage>
</organism>
<dbReference type="RefSeq" id="WP_168849955.1">
    <property type="nucleotide sequence ID" value="NZ_JAAVSD010000025.1"/>
</dbReference>
<evidence type="ECO:0000313" key="2">
    <source>
        <dbReference type="EMBL" id="NLR30267.1"/>
    </source>
</evidence>
<name>A0ABX1L5F2_9LACO</name>
<keyword evidence="3" id="KW-1185">Reference proteome</keyword>